<keyword evidence="2" id="KW-1185">Reference proteome</keyword>
<protein>
    <submittedName>
        <fullName evidence="1">Uncharacterized protein</fullName>
    </submittedName>
</protein>
<organism evidence="1 2">
    <name type="scientific">Geovibrio thiophilus</name>
    <dbReference type="NCBI Taxonomy" id="139438"/>
    <lineage>
        <taxon>Bacteria</taxon>
        <taxon>Pseudomonadati</taxon>
        <taxon>Deferribacterota</taxon>
        <taxon>Deferribacteres</taxon>
        <taxon>Deferribacterales</taxon>
        <taxon>Geovibrionaceae</taxon>
        <taxon>Geovibrio</taxon>
    </lineage>
</organism>
<sequence>MYIKLFLGEKTAPGVFSFDYTKEFIRSCGKDEFEEKLKFADLSFVDSPEAFMKAVSDAVDEAMDNEFKASEVYRAGRCPETGKVCYICVNIEDYEEKTA</sequence>
<dbReference type="EMBL" id="CP035108">
    <property type="protein sequence ID" value="QAR32393.1"/>
    <property type="molecule type" value="Genomic_DNA"/>
</dbReference>
<dbReference type="OrthoDB" id="9860419at2"/>
<evidence type="ECO:0000313" key="1">
    <source>
        <dbReference type="EMBL" id="QAR32393.1"/>
    </source>
</evidence>
<dbReference type="RefSeq" id="WP_128465680.1">
    <property type="nucleotide sequence ID" value="NZ_CP035108.1"/>
</dbReference>
<dbReference type="KEGG" id="gtl:EP073_02950"/>
<dbReference type="AlphaFoldDB" id="A0A3R5XVW6"/>
<proteinExistence type="predicted"/>
<evidence type="ECO:0000313" key="2">
    <source>
        <dbReference type="Proteomes" id="UP000287502"/>
    </source>
</evidence>
<dbReference type="Proteomes" id="UP000287502">
    <property type="component" value="Chromosome"/>
</dbReference>
<name>A0A3R5XVW6_9BACT</name>
<gene>
    <name evidence="1" type="ORF">EP073_02950</name>
</gene>
<accession>A0A3R5XVW6</accession>
<reference evidence="1 2" key="1">
    <citation type="submission" date="2019-01" db="EMBL/GenBank/DDBJ databases">
        <title>Geovibrio thiophilus DSM 11263, complete genome.</title>
        <authorList>
            <person name="Spring S."/>
            <person name="Bunk B."/>
            <person name="Sproer C."/>
        </authorList>
    </citation>
    <scope>NUCLEOTIDE SEQUENCE [LARGE SCALE GENOMIC DNA]</scope>
    <source>
        <strain evidence="1 2">DSM 11263</strain>
    </source>
</reference>